<dbReference type="SUPFAM" id="SSF53649">
    <property type="entry name" value="Alkaline phosphatase-like"/>
    <property type="match status" value="1"/>
</dbReference>
<keyword evidence="6 8" id="KW-0472">Membrane</keyword>
<proteinExistence type="inferred from homology"/>
<keyword evidence="4 8" id="KW-0812">Transmembrane</keyword>
<keyword evidence="11" id="KW-1185">Reference proteome</keyword>
<dbReference type="CDD" id="cd16017">
    <property type="entry name" value="LptA"/>
    <property type="match status" value="1"/>
</dbReference>
<dbReference type="InterPro" id="IPR040423">
    <property type="entry name" value="PEA_transferase"/>
</dbReference>
<feature type="transmembrane region" description="Helical" evidence="8">
    <location>
        <begin position="111"/>
        <end position="129"/>
    </location>
</feature>
<keyword evidence="2" id="KW-1003">Cell membrane</keyword>
<dbReference type="AlphaFoldDB" id="A0A1H9DXZ8"/>
<dbReference type="OrthoDB" id="9786870at2"/>
<comment type="similarity">
    <text evidence="7">Belongs to the phosphoethanolamine transferase family.</text>
</comment>
<protein>
    <submittedName>
        <fullName evidence="10">Phosphoethanolamine transferase for glucans (OPG), alkaline phosphatase superfamily</fullName>
    </submittedName>
</protein>
<comment type="subcellular location">
    <subcellularLocation>
        <location evidence="1">Cell membrane</location>
        <topology evidence="1">Multi-pass membrane protein</topology>
    </subcellularLocation>
</comment>
<feature type="transmembrane region" description="Helical" evidence="8">
    <location>
        <begin position="22"/>
        <end position="49"/>
    </location>
</feature>
<dbReference type="Pfam" id="PF00884">
    <property type="entry name" value="Sulfatase"/>
    <property type="match status" value="1"/>
</dbReference>
<evidence type="ECO:0000256" key="4">
    <source>
        <dbReference type="ARBA" id="ARBA00022692"/>
    </source>
</evidence>
<keyword evidence="5 8" id="KW-1133">Transmembrane helix</keyword>
<evidence type="ECO:0000256" key="2">
    <source>
        <dbReference type="ARBA" id="ARBA00022475"/>
    </source>
</evidence>
<evidence type="ECO:0000256" key="1">
    <source>
        <dbReference type="ARBA" id="ARBA00004651"/>
    </source>
</evidence>
<dbReference type="Gene3D" id="3.40.720.10">
    <property type="entry name" value="Alkaline Phosphatase, subunit A"/>
    <property type="match status" value="1"/>
</dbReference>
<sequence>MKGYFGYDTTSGLKPVLSRWDFFLLLWMILLNIALGYRINILSLLGLYLGFKLLPILSPALYKTLIVIYSIVGFIYAPTGVIYGPPDVNVVGSFLYTTPEESIGFIKQTPFYIFILSLIVLLLGLFLVTEKKSPSHKIPRRVFYSFIIAFLAIVAVGLIKKNRIDLPAYRFVSELSSAYYTVTKQNQSYAAIMQNKPIWAPIVKKRQYHTYLLIVGESVRRDYLHSFGGKFDNTPWLDQVPATIFTNYISAGPATVISLTNTLVFKQNKEKQLNNSIVTLAEKSGFETWWLSNQGVKSHSDSPIARIAKSANHTVFINPGKADYSSSSFDENLLPHLEDALNNPASDKLIILHLMGSHPRACDRTQGLFDINVGSKELSCYVKSIGMTDTFLSKTAAIVKRHTDNWTMMYFSDHGLSYVDRNSASAYLTHGDKTKENYQVPFFIINSDSTERSVVSQPRSALDFLTTFSEWLNIEDKSITNRCNMLSDDDCHVRHDVYDFNEKVQNYETLPSVP</sequence>
<keyword evidence="3 10" id="KW-0808">Transferase</keyword>
<dbReference type="PANTHER" id="PTHR30443:SF4">
    <property type="entry name" value="PHOSPHOETHANOLAMINE TRANSFERASE OPGE-RELATED"/>
    <property type="match status" value="1"/>
</dbReference>
<feature type="domain" description="Sulfatase N-terminal" evidence="9">
    <location>
        <begin position="210"/>
        <end position="474"/>
    </location>
</feature>
<dbReference type="RefSeq" id="WP_092672052.1">
    <property type="nucleotide sequence ID" value="NZ_FOGC01000001.1"/>
</dbReference>
<dbReference type="STRING" id="988801.SAMN05216522_101445"/>
<accession>A0A1H9DXZ8</accession>
<dbReference type="GO" id="GO:0009244">
    <property type="term" value="P:lipopolysaccharide core region biosynthetic process"/>
    <property type="evidence" value="ECO:0007669"/>
    <property type="project" value="TreeGrafter"/>
</dbReference>
<organism evidence="10 11">
    <name type="scientific">Rosenbergiella nectarea</name>
    <dbReference type="NCBI Taxonomy" id="988801"/>
    <lineage>
        <taxon>Bacteria</taxon>
        <taxon>Pseudomonadati</taxon>
        <taxon>Pseudomonadota</taxon>
        <taxon>Gammaproteobacteria</taxon>
        <taxon>Enterobacterales</taxon>
        <taxon>Erwiniaceae</taxon>
        <taxon>Rosenbergiella</taxon>
    </lineage>
</organism>
<dbReference type="InterPro" id="IPR017850">
    <property type="entry name" value="Alkaline_phosphatase_core_sf"/>
</dbReference>
<dbReference type="GO" id="GO:0016776">
    <property type="term" value="F:phosphotransferase activity, phosphate group as acceptor"/>
    <property type="evidence" value="ECO:0007669"/>
    <property type="project" value="TreeGrafter"/>
</dbReference>
<evidence type="ECO:0000256" key="8">
    <source>
        <dbReference type="SAM" id="Phobius"/>
    </source>
</evidence>
<name>A0A1H9DXZ8_9GAMM</name>
<dbReference type="EMBL" id="FOGC01000001">
    <property type="protein sequence ID" value="SEQ18202.1"/>
    <property type="molecule type" value="Genomic_DNA"/>
</dbReference>
<feature type="transmembrane region" description="Helical" evidence="8">
    <location>
        <begin position="141"/>
        <end position="159"/>
    </location>
</feature>
<reference evidence="11" key="1">
    <citation type="submission" date="2016-10" db="EMBL/GenBank/DDBJ databases">
        <authorList>
            <person name="Varghese N."/>
            <person name="Submissions S."/>
        </authorList>
    </citation>
    <scope>NUCLEOTIDE SEQUENCE [LARGE SCALE GENOMIC DNA]</scope>
    <source>
        <strain evidence="11">8N4</strain>
    </source>
</reference>
<evidence type="ECO:0000259" key="9">
    <source>
        <dbReference type="Pfam" id="PF00884"/>
    </source>
</evidence>
<dbReference type="InterPro" id="IPR000917">
    <property type="entry name" value="Sulfatase_N"/>
</dbReference>
<feature type="transmembrane region" description="Helical" evidence="8">
    <location>
        <begin position="61"/>
        <end position="83"/>
    </location>
</feature>
<evidence type="ECO:0000256" key="3">
    <source>
        <dbReference type="ARBA" id="ARBA00022679"/>
    </source>
</evidence>
<dbReference type="GO" id="GO:0005886">
    <property type="term" value="C:plasma membrane"/>
    <property type="evidence" value="ECO:0007669"/>
    <property type="project" value="UniProtKB-SubCell"/>
</dbReference>
<gene>
    <name evidence="10" type="ORF">SAMN05216522_101445</name>
</gene>
<dbReference type="InterPro" id="IPR058130">
    <property type="entry name" value="PEA_transf_C"/>
</dbReference>
<evidence type="ECO:0000313" key="10">
    <source>
        <dbReference type="EMBL" id="SEQ18202.1"/>
    </source>
</evidence>
<evidence type="ECO:0000313" key="11">
    <source>
        <dbReference type="Proteomes" id="UP000242515"/>
    </source>
</evidence>
<evidence type="ECO:0000256" key="6">
    <source>
        <dbReference type="ARBA" id="ARBA00023136"/>
    </source>
</evidence>
<evidence type="ECO:0000256" key="7">
    <source>
        <dbReference type="ARBA" id="ARBA00038481"/>
    </source>
</evidence>
<dbReference type="PANTHER" id="PTHR30443">
    <property type="entry name" value="INNER MEMBRANE PROTEIN"/>
    <property type="match status" value="1"/>
</dbReference>
<dbReference type="Proteomes" id="UP000242515">
    <property type="component" value="Unassembled WGS sequence"/>
</dbReference>
<evidence type="ECO:0000256" key="5">
    <source>
        <dbReference type="ARBA" id="ARBA00022989"/>
    </source>
</evidence>